<reference evidence="1 2" key="1">
    <citation type="submission" date="2014-06" db="EMBL/GenBank/DDBJ databases">
        <title>Draft genome sequence of Bacillus manliponensis JCM 15802 (MCCC 1A00708).</title>
        <authorList>
            <person name="Lai Q."/>
            <person name="Liu Y."/>
            <person name="Shao Z."/>
        </authorList>
    </citation>
    <scope>NUCLEOTIDE SEQUENCE [LARGE SCALE GENOMIC DNA]</scope>
    <source>
        <strain evidence="1 2">JCM 15802</strain>
    </source>
</reference>
<gene>
    <name evidence="1" type="ORF">BAMA_07915</name>
</gene>
<dbReference type="Pfam" id="PF06013">
    <property type="entry name" value="WXG100"/>
    <property type="match status" value="1"/>
</dbReference>
<dbReference type="RefSeq" id="WP_034642076.1">
    <property type="nucleotide sequence ID" value="NZ_CBCSJC010000016.1"/>
</dbReference>
<evidence type="ECO:0008006" key="3">
    <source>
        <dbReference type="Google" id="ProtNLM"/>
    </source>
</evidence>
<dbReference type="InterPro" id="IPR010310">
    <property type="entry name" value="T7SS_ESAT-6-like"/>
</dbReference>
<organism evidence="1 2">
    <name type="scientific">Bacillus manliponensis</name>
    <dbReference type="NCBI Taxonomy" id="574376"/>
    <lineage>
        <taxon>Bacteria</taxon>
        <taxon>Bacillati</taxon>
        <taxon>Bacillota</taxon>
        <taxon>Bacilli</taxon>
        <taxon>Bacillales</taxon>
        <taxon>Bacillaceae</taxon>
        <taxon>Bacillus</taxon>
        <taxon>Bacillus cereus group</taxon>
    </lineage>
</organism>
<dbReference type="OrthoDB" id="2224332at2"/>
<dbReference type="STRING" id="574376.BAMA_07915"/>
<evidence type="ECO:0000313" key="2">
    <source>
        <dbReference type="Proteomes" id="UP000027822"/>
    </source>
</evidence>
<accession>A0A073JUR6</accession>
<dbReference type="InterPro" id="IPR036689">
    <property type="entry name" value="ESAT-6-like_sf"/>
</dbReference>
<protein>
    <recommendedName>
        <fullName evidence="3">WXG100 family type VII secretion target</fullName>
    </recommendedName>
</protein>
<comment type="caution">
    <text evidence="1">The sequence shown here is derived from an EMBL/GenBank/DDBJ whole genome shotgun (WGS) entry which is preliminary data.</text>
</comment>
<dbReference type="AlphaFoldDB" id="A0A073JUR6"/>
<sequence>MGGKKVEISGYERTNAIQYAKQIEDGVKDSLERAQNLKAKVVSSHWHGKTYNAFLSYLELLIEFNQDMANALEDHTKAITTLDENIESFTNTNEVRVIKNL</sequence>
<dbReference type="SUPFAM" id="SSF140453">
    <property type="entry name" value="EsxAB dimer-like"/>
    <property type="match status" value="1"/>
</dbReference>
<dbReference type="EMBL" id="JOTN01000019">
    <property type="protein sequence ID" value="KEK17952.1"/>
    <property type="molecule type" value="Genomic_DNA"/>
</dbReference>
<keyword evidence="2" id="KW-1185">Reference proteome</keyword>
<dbReference type="eggNOG" id="ENOG5033ITA">
    <property type="taxonomic scope" value="Bacteria"/>
</dbReference>
<name>A0A073JUR6_9BACI</name>
<dbReference type="Proteomes" id="UP000027822">
    <property type="component" value="Unassembled WGS sequence"/>
</dbReference>
<evidence type="ECO:0000313" key="1">
    <source>
        <dbReference type="EMBL" id="KEK17952.1"/>
    </source>
</evidence>
<proteinExistence type="predicted"/>